<gene>
    <name evidence="2" type="ordered locus">Fleli_3096</name>
</gene>
<sequence length="156" mass="18464" precursor="true">MKIILLVTCLFFIVCSFSFQTLNTITLDLAIGDFYNNHSKRIFRYSEKKWHLENDTLTYNLTGEDYFDTLSLSKVQIEKIIQIIENQDLKKDITLVYNPPFKGRGTHTKKIKGELHINSEVYKYKMEESVYSILENKEYNNIQILETYLDSLTKKE</sequence>
<dbReference type="AlphaFoldDB" id="I4ANA1"/>
<dbReference type="STRING" id="880071.Fleli_3096"/>
<protein>
    <submittedName>
        <fullName evidence="2">Uncharacterized protein</fullName>
    </submittedName>
</protein>
<evidence type="ECO:0000256" key="1">
    <source>
        <dbReference type="SAM" id="SignalP"/>
    </source>
</evidence>
<dbReference type="EMBL" id="CP003345">
    <property type="protein sequence ID" value="AFM05436.1"/>
    <property type="molecule type" value="Genomic_DNA"/>
</dbReference>
<name>I4ANA1_BERLS</name>
<feature type="chain" id="PRO_5003685520" evidence="1">
    <location>
        <begin position="21"/>
        <end position="156"/>
    </location>
</feature>
<dbReference type="KEGG" id="fli:Fleli_3096"/>
<proteinExistence type="predicted"/>
<dbReference type="HOGENOM" id="CLU_1683973_0_0_10"/>
<dbReference type="Proteomes" id="UP000006054">
    <property type="component" value="Chromosome"/>
</dbReference>
<evidence type="ECO:0000313" key="3">
    <source>
        <dbReference type="Proteomes" id="UP000006054"/>
    </source>
</evidence>
<accession>I4ANA1</accession>
<keyword evidence="3" id="KW-1185">Reference proteome</keyword>
<dbReference type="RefSeq" id="WP_014798867.1">
    <property type="nucleotide sequence ID" value="NC_018018.1"/>
</dbReference>
<keyword evidence="1" id="KW-0732">Signal</keyword>
<reference evidence="3" key="1">
    <citation type="submission" date="2012-06" db="EMBL/GenBank/DDBJ databases">
        <title>The complete genome of Flexibacter litoralis DSM 6794.</title>
        <authorList>
            <person name="Lucas S."/>
            <person name="Copeland A."/>
            <person name="Lapidus A."/>
            <person name="Glavina del Rio T."/>
            <person name="Dalin E."/>
            <person name="Tice H."/>
            <person name="Bruce D."/>
            <person name="Goodwin L."/>
            <person name="Pitluck S."/>
            <person name="Peters L."/>
            <person name="Ovchinnikova G."/>
            <person name="Lu M."/>
            <person name="Kyrpides N."/>
            <person name="Mavromatis K."/>
            <person name="Ivanova N."/>
            <person name="Brettin T."/>
            <person name="Detter J.C."/>
            <person name="Han C."/>
            <person name="Larimer F."/>
            <person name="Land M."/>
            <person name="Hauser L."/>
            <person name="Markowitz V."/>
            <person name="Cheng J.-F."/>
            <person name="Hugenholtz P."/>
            <person name="Woyke T."/>
            <person name="Wu D."/>
            <person name="Spring S."/>
            <person name="Lang E."/>
            <person name="Kopitz M."/>
            <person name="Brambilla E."/>
            <person name="Klenk H.-P."/>
            <person name="Eisen J.A."/>
        </authorList>
    </citation>
    <scope>NUCLEOTIDE SEQUENCE [LARGE SCALE GENOMIC DNA]</scope>
    <source>
        <strain evidence="3">ATCC 23117 / DSM 6794 / NBRC 15988 / NCIMB 1366 / Sio-4</strain>
    </source>
</reference>
<evidence type="ECO:0000313" key="2">
    <source>
        <dbReference type="EMBL" id="AFM05436.1"/>
    </source>
</evidence>
<organism evidence="2 3">
    <name type="scientific">Bernardetia litoralis (strain ATCC 23117 / DSM 6794 / NBRC 15988 / NCIMB 1366 / Fx l1 / Sio-4)</name>
    <name type="common">Flexibacter litoralis</name>
    <dbReference type="NCBI Taxonomy" id="880071"/>
    <lineage>
        <taxon>Bacteria</taxon>
        <taxon>Pseudomonadati</taxon>
        <taxon>Bacteroidota</taxon>
        <taxon>Cytophagia</taxon>
        <taxon>Cytophagales</taxon>
        <taxon>Bernardetiaceae</taxon>
        <taxon>Bernardetia</taxon>
    </lineage>
</organism>
<feature type="signal peptide" evidence="1">
    <location>
        <begin position="1"/>
        <end position="20"/>
    </location>
</feature>